<keyword evidence="10" id="KW-1185">Reference proteome</keyword>
<keyword evidence="7" id="KW-0963">Cytoplasm</keyword>
<evidence type="ECO:0000313" key="10">
    <source>
        <dbReference type="Proteomes" id="UP000500767"/>
    </source>
</evidence>
<dbReference type="SUPFAM" id="SSF55486">
    <property type="entry name" value="Metalloproteases ('zincins'), catalytic domain"/>
    <property type="match status" value="1"/>
</dbReference>
<dbReference type="HAMAP" id="MF_00009">
    <property type="entry name" value="Endoribonucl_YbeY"/>
    <property type="match status" value="1"/>
</dbReference>
<proteinExistence type="inferred from homology"/>
<dbReference type="GO" id="GO:0006364">
    <property type="term" value="P:rRNA processing"/>
    <property type="evidence" value="ECO:0007669"/>
    <property type="project" value="UniProtKB-UniRule"/>
</dbReference>
<dbReference type="Pfam" id="PF02130">
    <property type="entry name" value="YbeY"/>
    <property type="match status" value="1"/>
</dbReference>
<sequence>MEPPSRSERPSGSDQGTKGKRSSKRARRDKRRAKAIAGVSQLAAARRRLEQPGSVEIFVIDQRWRRLVPHVERLARRAAAAGGGAGSIVLDNDLRVRRLNARHRGKNKPTNVLTFETPAGIAGGDIVLALETVRREALAAGRLPRHHLAHLVVHGALHLRGHDHHGVGEARRMEMQEARILHGLGVPNPWKPRALPIVGAVR</sequence>
<keyword evidence="7" id="KW-0690">Ribosome biogenesis</keyword>
<dbReference type="Proteomes" id="UP000500767">
    <property type="component" value="Chromosome"/>
</dbReference>
<dbReference type="GO" id="GO:0005737">
    <property type="term" value="C:cytoplasm"/>
    <property type="evidence" value="ECO:0007669"/>
    <property type="project" value="UniProtKB-SubCell"/>
</dbReference>
<dbReference type="GO" id="GO:0004222">
    <property type="term" value="F:metalloendopeptidase activity"/>
    <property type="evidence" value="ECO:0007669"/>
    <property type="project" value="InterPro"/>
</dbReference>
<feature type="region of interest" description="Disordered" evidence="8">
    <location>
        <begin position="1"/>
        <end position="34"/>
    </location>
</feature>
<evidence type="ECO:0000313" key="9">
    <source>
        <dbReference type="EMBL" id="QKE91310.1"/>
    </source>
</evidence>
<evidence type="ECO:0000256" key="7">
    <source>
        <dbReference type="HAMAP-Rule" id="MF_00009"/>
    </source>
</evidence>
<gene>
    <name evidence="7 9" type="primary">ybeY</name>
    <name evidence="9" type="ORF">HN018_15785</name>
</gene>
<dbReference type="PANTHER" id="PTHR46986">
    <property type="entry name" value="ENDORIBONUCLEASE YBEY, CHLOROPLASTIC"/>
    <property type="match status" value="1"/>
</dbReference>
<evidence type="ECO:0000256" key="3">
    <source>
        <dbReference type="ARBA" id="ARBA00022723"/>
    </source>
</evidence>
<accession>A0A6M8HSJ5</accession>
<name>A0A6M8HSJ5_9PROT</name>
<comment type="subcellular location">
    <subcellularLocation>
        <location evidence="7">Cytoplasm</location>
    </subcellularLocation>
</comment>
<evidence type="ECO:0000256" key="1">
    <source>
        <dbReference type="ARBA" id="ARBA00010875"/>
    </source>
</evidence>
<feature type="compositionally biased region" description="Basic residues" evidence="8">
    <location>
        <begin position="18"/>
        <end position="34"/>
    </location>
</feature>
<feature type="binding site" evidence="7">
    <location>
        <position position="164"/>
    </location>
    <ligand>
        <name>Zn(2+)</name>
        <dbReference type="ChEBI" id="CHEBI:29105"/>
        <note>catalytic</note>
    </ligand>
</feature>
<evidence type="ECO:0000256" key="5">
    <source>
        <dbReference type="ARBA" id="ARBA00022801"/>
    </source>
</evidence>
<dbReference type="GO" id="GO:0004521">
    <property type="term" value="F:RNA endonuclease activity"/>
    <property type="evidence" value="ECO:0007669"/>
    <property type="project" value="UniProtKB-UniRule"/>
</dbReference>
<comment type="cofactor">
    <cofactor evidence="7">
        <name>Zn(2+)</name>
        <dbReference type="ChEBI" id="CHEBI:29105"/>
    </cofactor>
    <text evidence="7">Binds 1 zinc ion.</text>
</comment>
<reference evidence="9 10" key="1">
    <citation type="journal article" date="2014" name="World J. Microbiol. Biotechnol.">
        <title>Biodiversity and physiological characteristics of Antarctic and Arctic lichens-associated bacteria.</title>
        <authorList>
            <person name="Lee Y.M."/>
            <person name="Kim E.H."/>
            <person name="Lee H.K."/>
            <person name="Hong S.G."/>
        </authorList>
    </citation>
    <scope>NUCLEOTIDE SEQUENCE [LARGE SCALE GENOMIC DNA]</scope>
    <source>
        <strain evidence="9 10">PAMC 26569</strain>
    </source>
</reference>
<dbReference type="KEGG" id="lck:HN018_15785"/>
<evidence type="ECO:0000256" key="8">
    <source>
        <dbReference type="SAM" id="MobiDB-lite"/>
    </source>
</evidence>
<keyword evidence="5 7" id="KW-0378">Hydrolase</keyword>
<dbReference type="GO" id="GO:0008270">
    <property type="term" value="F:zinc ion binding"/>
    <property type="evidence" value="ECO:0007669"/>
    <property type="project" value="UniProtKB-UniRule"/>
</dbReference>
<keyword evidence="6 7" id="KW-0862">Zinc</keyword>
<dbReference type="EMBL" id="CP053708">
    <property type="protein sequence ID" value="QKE91310.1"/>
    <property type="molecule type" value="Genomic_DNA"/>
</dbReference>
<dbReference type="AlphaFoldDB" id="A0A6M8HSJ5"/>
<evidence type="ECO:0000256" key="6">
    <source>
        <dbReference type="ARBA" id="ARBA00022833"/>
    </source>
</evidence>
<feature type="binding site" evidence="7">
    <location>
        <position position="154"/>
    </location>
    <ligand>
        <name>Zn(2+)</name>
        <dbReference type="ChEBI" id="CHEBI:29105"/>
        <note>catalytic</note>
    </ligand>
</feature>
<feature type="binding site" evidence="7">
    <location>
        <position position="158"/>
    </location>
    <ligand>
        <name>Zn(2+)</name>
        <dbReference type="ChEBI" id="CHEBI:29105"/>
        <note>catalytic</note>
    </ligand>
</feature>
<keyword evidence="7" id="KW-0698">rRNA processing</keyword>
<dbReference type="Gene3D" id="3.40.390.30">
    <property type="entry name" value="Metalloproteases ('zincins'), catalytic domain"/>
    <property type="match status" value="1"/>
</dbReference>
<keyword evidence="4 7" id="KW-0255">Endonuclease</keyword>
<keyword evidence="3 7" id="KW-0479">Metal-binding</keyword>
<dbReference type="InterPro" id="IPR023091">
    <property type="entry name" value="MetalPrtase_cat_dom_sf_prd"/>
</dbReference>
<evidence type="ECO:0000256" key="2">
    <source>
        <dbReference type="ARBA" id="ARBA00022722"/>
    </source>
</evidence>
<dbReference type="PANTHER" id="PTHR46986:SF1">
    <property type="entry name" value="ENDORIBONUCLEASE YBEY, CHLOROPLASTIC"/>
    <property type="match status" value="1"/>
</dbReference>
<comment type="similarity">
    <text evidence="1 7">Belongs to the endoribonuclease YbeY family.</text>
</comment>
<feature type="compositionally biased region" description="Basic and acidic residues" evidence="8">
    <location>
        <begin position="1"/>
        <end position="11"/>
    </location>
</feature>
<keyword evidence="2 7" id="KW-0540">Nuclease</keyword>
<organism evidence="9 10">
    <name type="scientific">Lichenicola cladoniae</name>
    <dbReference type="NCBI Taxonomy" id="1484109"/>
    <lineage>
        <taxon>Bacteria</taxon>
        <taxon>Pseudomonadati</taxon>
        <taxon>Pseudomonadota</taxon>
        <taxon>Alphaproteobacteria</taxon>
        <taxon>Acetobacterales</taxon>
        <taxon>Acetobacteraceae</taxon>
        <taxon>Lichenicola</taxon>
    </lineage>
</organism>
<comment type="function">
    <text evidence="7">Single strand-specific metallo-endoribonuclease involved in late-stage 70S ribosome quality control and in maturation of the 3' terminus of the 16S rRNA.</text>
</comment>
<dbReference type="NCBIfam" id="TIGR00043">
    <property type="entry name" value="rRNA maturation RNase YbeY"/>
    <property type="match status" value="1"/>
</dbReference>
<protein>
    <recommendedName>
        <fullName evidence="7">Endoribonuclease YbeY</fullName>
        <ecNumber evidence="7">3.1.-.-</ecNumber>
    </recommendedName>
</protein>
<dbReference type="InterPro" id="IPR002036">
    <property type="entry name" value="YbeY"/>
</dbReference>
<evidence type="ECO:0000256" key="4">
    <source>
        <dbReference type="ARBA" id="ARBA00022759"/>
    </source>
</evidence>
<dbReference type="EC" id="3.1.-.-" evidence="7"/>